<sequence>MFLSRMPRAAFASPALGAVVIRRAFIAAAKATPRTWTSPRDVRALRTTPSLMRPSGIDTPVTAEHTPPSSITTAATDTPPPVSKAPPSTTPLNALHLSQGAKMVPFAGYSMPLMYPPQTHILEHNWTREHASIFDVSHMVQHMFSGPGALAFLESLTPADLVALGPFHSTLSVFLVHPTGGIIDDTIITMRASQQQFYVVTNAGCREKDLLYFKEALRKWKDSSALKEDGEVVHEVLKDWGLIALQGPEAKDVLAEYLAHVLPPQVEVDLDKVIFGTSFEASIPASEKVGERVTVHIARGGYTGEDGFEISIPPSPAITESQIPHPKSPAPTAAASSTVPAHNPTTYITNMLLRIGGQDKIRMAGLAARDSLRLEAGMCLYGHDLNEDITPVEASLGWVVHKRRRADGLFPGGSVIQAQLAKNGTPPEKKRIGLDLGTGGAPAREGMKIVKIGEKGEKEVVGHVTSGGPAISLKMKNIAMGYVKTGCDKVGTVLGVDVRGKVREARVVKMPFVPTKYWKGVEGKGKVDAVIKDPSGEA</sequence>
<evidence type="ECO:0000313" key="10">
    <source>
        <dbReference type="EMBL" id="RPB28718.1"/>
    </source>
</evidence>
<proteinExistence type="inferred from homology"/>
<dbReference type="SUPFAM" id="SSF101790">
    <property type="entry name" value="Aminomethyltransferase beta-barrel domain"/>
    <property type="match status" value="1"/>
</dbReference>
<keyword evidence="3" id="KW-0032">Aminotransferase</keyword>
<feature type="domain" description="Aminomethyltransferase C-terminal" evidence="9">
    <location>
        <begin position="429"/>
        <end position="513"/>
    </location>
</feature>
<evidence type="ECO:0000256" key="2">
    <source>
        <dbReference type="ARBA" id="ARBA00012616"/>
    </source>
</evidence>
<dbReference type="Gene3D" id="3.30.70.1400">
    <property type="entry name" value="Aminomethyltransferase beta-barrel domains"/>
    <property type="match status" value="1"/>
</dbReference>
<dbReference type="STRING" id="1051890.A0A3N4M404"/>
<dbReference type="Gene3D" id="4.10.1250.10">
    <property type="entry name" value="Aminomethyltransferase fragment"/>
    <property type="match status" value="1"/>
</dbReference>
<dbReference type="InParanoid" id="A0A3N4M404"/>
<feature type="domain" description="GCVT N-terminal" evidence="8">
    <location>
        <begin position="94"/>
        <end position="316"/>
    </location>
</feature>
<dbReference type="GO" id="GO:0008483">
    <property type="term" value="F:transaminase activity"/>
    <property type="evidence" value="ECO:0007669"/>
    <property type="project" value="UniProtKB-KW"/>
</dbReference>
<organism evidence="10 11">
    <name type="scientific">Terfezia boudieri ATCC MYA-4762</name>
    <dbReference type="NCBI Taxonomy" id="1051890"/>
    <lineage>
        <taxon>Eukaryota</taxon>
        <taxon>Fungi</taxon>
        <taxon>Dikarya</taxon>
        <taxon>Ascomycota</taxon>
        <taxon>Pezizomycotina</taxon>
        <taxon>Pezizomycetes</taxon>
        <taxon>Pezizales</taxon>
        <taxon>Pezizaceae</taxon>
        <taxon>Terfezia</taxon>
    </lineage>
</organism>
<dbReference type="AlphaFoldDB" id="A0A3N4M404"/>
<feature type="region of interest" description="Disordered" evidence="7">
    <location>
        <begin position="49"/>
        <end position="88"/>
    </location>
</feature>
<dbReference type="Pfam" id="PF08669">
    <property type="entry name" value="GCV_T_C"/>
    <property type="match status" value="1"/>
</dbReference>
<evidence type="ECO:0000256" key="6">
    <source>
        <dbReference type="ARBA" id="ARBA00047665"/>
    </source>
</evidence>
<dbReference type="FunCoup" id="A0A3N4M404">
    <property type="interactions" value="1219"/>
</dbReference>
<dbReference type="PANTHER" id="PTHR43757:SF2">
    <property type="entry name" value="AMINOMETHYLTRANSFERASE, MITOCHONDRIAL"/>
    <property type="match status" value="1"/>
</dbReference>
<dbReference type="GO" id="GO:0005739">
    <property type="term" value="C:mitochondrion"/>
    <property type="evidence" value="ECO:0007669"/>
    <property type="project" value="TreeGrafter"/>
</dbReference>
<evidence type="ECO:0000313" key="11">
    <source>
        <dbReference type="Proteomes" id="UP000267821"/>
    </source>
</evidence>
<dbReference type="OrthoDB" id="10263536at2759"/>
<dbReference type="EC" id="2.1.2.10" evidence="2"/>
<dbReference type="Proteomes" id="UP000267821">
    <property type="component" value="Unassembled WGS sequence"/>
</dbReference>
<dbReference type="SUPFAM" id="SSF103025">
    <property type="entry name" value="Folate-binding domain"/>
    <property type="match status" value="1"/>
</dbReference>
<keyword evidence="4" id="KW-0808">Transferase</keyword>
<evidence type="ECO:0000256" key="4">
    <source>
        <dbReference type="ARBA" id="ARBA00022679"/>
    </source>
</evidence>
<feature type="region of interest" description="Disordered" evidence="7">
    <location>
        <begin position="321"/>
        <end position="341"/>
    </location>
</feature>
<dbReference type="EMBL" id="ML121529">
    <property type="protein sequence ID" value="RPB28718.1"/>
    <property type="molecule type" value="Genomic_DNA"/>
</dbReference>
<comment type="similarity">
    <text evidence="1">Belongs to the GcvT family.</text>
</comment>
<protein>
    <recommendedName>
        <fullName evidence="2">aminomethyltransferase</fullName>
        <ecNumber evidence="2">2.1.2.10</ecNumber>
    </recommendedName>
    <alternativeName>
        <fullName evidence="5">Glycine cleavage system T protein</fullName>
    </alternativeName>
</protein>
<gene>
    <name evidence="10" type="ORF">L211DRAFT_833707</name>
</gene>
<dbReference type="InterPro" id="IPR028896">
    <property type="entry name" value="GcvT/YgfZ/DmdA"/>
</dbReference>
<evidence type="ECO:0000256" key="7">
    <source>
        <dbReference type="SAM" id="MobiDB-lite"/>
    </source>
</evidence>
<dbReference type="Pfam" id="PF01571">
    <property type="entry name" value="GCV_T"/>
    <property type="match status" value="2"/>
</dbReference>
<reference evidence="10 11" key="1">
    <citation type="journal article" date="2018" name="Nat. Ecol. Evol.">
        <title>Pezizomycetes genomes reveal the molecular basis of ectomycorrhizal truffle lifestyle.</title>
        <authorList>
            <person name="Murat C."/>
            <person name="Payen T."/>
            <person name="Noel B."/>
            <person name="Kuo A."/>
            <person name="Morin E."/>
            <person name="Chen J."/>
            <person name="Kohler A."/>
            <person name="Krizsan K."/>
            <person name="Balestrini R."/>
            <person name="Da Silva C."/>
            <person name="Montanini B."/>
            <person name="Hainaut M."/>
            <person name="Levati E."/>
            <person name="Barry K.W."/>
            <person name="Belfiori B."/>
            <person name="Cichocki N."/>
            <person name="Clum A."/>
            <person name="Dockter R.B."/>
            <person name="Fauchery L."/>
            <person name="Guy J."/>
            <person name="Iotti M."/>
            <person name="Le Tacon F."/>
            <person name="Lindquist E.A."/>
            <person name="Lipzen A."/>
            <person name="Malagnac F."/>
            <person name="Mello A."/>
            <person name="Molinier V."/>
            <person name="Miyauchi S."/>
            <person name="Poulain J."/>
            <person name="Riccioni C."/>
            <person name="Rubini A."/>
            <person name="Sitrit Y."/>
            <person name="Splivallo R."/>
            <person name="Traeger S."/>
            <person name="Wang M."/>
            <person name="Zifcakova L."/>
            <person name="Wipf D."/>
            <person name="Zambonelli A."/>
            <person name="Paolocci F."/>
            <person name="Nowrousian M."/>
            <person name="Ottonello S."/>
            <person name="Baldrian P."/>
            <person name="Spatafora J.W."/>
            <person name="Henrissat B."/>
            <person name="Nagy L.G."/>
            <person name="Aury J.M."/>
            <person name="Wincker P."/>
            <person name="Grigoriev I.V."/>
            <person name="Bonfante P."/>
            <person name="Martin F.M."/>
        </authorList>
    </citation>
    <scope>NUCLEOTIDE SEQUENCE [LARGE SCALE GENOMIC DNA]</scope>
    <source>
        <strain evidence="10 11">ATCC MYA-4762</strain>
    </source>
</reference>
<feature type="domain" description="GCVT N-terminal" evidence="8">
    <location>
        <begin position="345"/>
        <end position="403"/>
    </location>
</feature>
<dbReference type="InterPro" id="IPR029043">
    <property type="entry name" value="GcvT/YgfZ_C"/>
</dbReference>
<evidence type="ECO:0000259" key="9">
    <source>
        <dbReference type="Pfam" id="PF08669"/>
    </source>
</evidence>
<name>A0A3N4M404_9PEZI</name>
<dbReference type="Gene3D" id="3.30.1360.120">
    <property type="entry name" value="Probable tRNA modification gtpase trme, domain 1"/>
    <property type="match status" value="1"/>
</dbReference>
<evidence type="ECO:0000259" key="8">
    <source>
        <dbReference type="Pfam" id="PF01571"/>
    </source>
</evidence>
<evidence type="ECO:0000256" key="3">
    <source>
        <dbReference type="ARBA" id="ARBA00022576"/>
    </source>
</evidence>
<comment type="catalytic activity">
    <reaction evidence="6">
        <text>N(6)-[(R)-S(8)-aminomethyldihydrolipoyl]-L-lysyl-[protein] + (6S)-5,6,7,8-tetrahydrofolate = N(6)-[(R)-dihydrolipoyl]-L-lysyl-[protein] + (6R)-5,10-methylene-5,6,7,8-tetrahydrofolate + NH4(+)</text>
        <dbReference type="Rhea" id="RHEA:16945"/>
        <dbReference type="Rhea" id="RHEA-COMP:10475"/>
        <dbReference type="Rhea" id="RHEA-COMP:10492"/>
        <dbReference type="ChEBI" id="CHEBI:15636"/>
        <dbReference type="ChEBI" id="CHEBI:28938"/>
        <dbReference type="ChEBI" id="CHEBI:57453"/>
        <dbReference type="ChEBI" id="CHEBI:83100"/>
        <dbReference type="ChEBI" id="CHEBI:83143"/>
        <dbReference type="EC" id="2.1.2.10"/>
    </reaction>
</comment>
<dbReference type="InterPro" id="IPR006222">
    <property type="entry name" value="GCVT_N"/>
</dbReference>
<evidence type="ECO:0000256" key="1">
    <source>
        <dbReference type="ARBA" id="ARBA00008609"/>
    </source>
</evidence>
<dbReference type="InterPro" id="IPR013977">
    <property type="entry name" value="GcvT_C"/>
</dbReference>
<dbReference type="Gene3D" id="2.40.30.110">
    <property type="entry name" value="Aminomethyltransferase beta-barrel domains"/>
    <property type="match status" value="1"/>
</dbReference>
<accession>A0A3N4M404</accession>
<feature type="compositionally biased region" description="Polar residues" evidence="7">
    <location>
        <begin position="67"/>
        <end position="76"/>
    </location>
</feature>
<dbReference type="InterPro" id="IPR027266">
    <property type="entry name" value="TrmE/GcvT-like"/>
</dbReference>
<dbReference type="PANTHER" id="PTHR43757">
    <property type="entry name" value="AMINOMETHYLTRANSFERASE"/>
    <property type="match status" value="1"/>
</dbReference>
<keyword evidence="11" id="KW-1185">Reference proteome</keyword>
<feature type="compositionally biased region" description="Low complexity" evidence="7">
    <location>
        <begin position="330"/>
        <end position="341"/>
    </location>
</feature>
<dbReference type="GO" id="GO:0004047">
    <property type="term" value="F:aminomethyltransferase activity"/>
    <property type="evidence" value="ECO:0007669"/>
    <property type="project" value="UniProtKB-EC"/>
</dbReference>
<evidence type="ECO:0000256" key="5">
    <source>
        <dbReference type="ARBA" id="ARBA00031395"/>
    </source>
</evidence>
<dbReference type="FunFam" id="3.30.70.1400:FF:000001">
    <property type="entry name" value="Aminomethyltransferase"/>
    <property type="match status" value="1"/>
</dbReference>